<evidence type="ECO:0000256" key="2">
    <source>
        <dbReference type="SAM" id="MobiDB-lite"/>
    </source>
</evidence>
<dbReference type="GO" id="GO:0005085">
    <property type="term" value="F:guanyl-nucleotide exchange factor activity"/>
    <property type="evidence" value="ECO:0007669"/>
    <property type="project" value="InterPro"/>
</dbReference>
<dbReference type="OrthoDB" id="10256089at2759"/>
<feature type="compositionally biased region" description="Basic and acidic residues" evidence="2">
    <location>
        <begin position="779"/>
        <end position="788"/>
    </location>
</feature>
<evidence type="ECO:0000313" key="5">
    <source>
        <dbReference type="Proteomes" id="UP001149165"/>
    </source>
</evidence>
<evidence type="ECO:0000313" key="4">
    <source>
        <dbReference type="EMBL" id="KAJ5096966.1"/>
    </source>
</evidence>
<dbReference type="PANTHER" id="PTHR22834">
    <property type="entry name" value="NUCLEAR FUSION PROTEIN FUS2"/>
    <property type="match status" value="1"/>
</dbReference>
<feature type="compositionally biased region" description="Polar residues" evidence="2">
    <location>
        <begin position="22"/>
        <end position="31"/>
    </location>
</feature>
<comment type="caution">
    <text evidence="4">The sequence shown here is derived from an EMBL/GenBank/DDBJ whole genome shotgun (WGS) entry which is preliminary data.</text>
</comment>
<proteinExistence type="predicted"/>
<feature type="compositionally biased region" description="Polar residues" evidence="2">
    <location>
        <begin position="1241"/>
        <end position="1254"/>
    </location>
</feature>
<feature type="compositionally biased region" description="Basic and acidic residues" evidence="2">
    <location>
        <begin position="545"/>
        <end position="554"/>
    </location>
</feature>
<feature type="compositionally biased region" description="Polar residues" evidence="2">
    <location>
        <begin position="1099"/>
        <end position="1110"/>
    </location>
</feature>
<reference evidence="4" key="1">
    <citation type="submission" date="2022-11" db="EMBL/GenBank/DDBJ databases">
        <authorList>
            <person name="Petersen C."/>
        </authorList>
    </citation>
    <scope>NUCLEOTIDE SEQUENCE</scope>
    <source>
        <strain evidence="4">IBT 30069</strain>
    </source>
</reference>
<feature type="region of interest" description="Disordered" evidence="2">
    <location>
        <begin position="1077"/>
        <end position="1123"/>
    </location>
</feature>
<feature type="coiled-coil region" evidence="1">
    <location>
        <begin position="572"/>
        <end position="599"/>
    </location>
</feature>
<organism evidence="4 5">
    <name type="scientific">Penicillium angulare</name>
    <dbReference type="NCBI Taxonomy" id="116970"/>
    <lineage>
        <taxon>Eukaryota</taxon>
        <taxon>Fungi</taxon>
        <taxon>Dikarya</taxon>
        <taxon>Ascomycota</taxon>
        <taxon>Pezizomycotina</taxon>
        <taxon>Eurotiomycetes</taxon>
        <taxon>Eurotiomycetidae</taxon>
        <taxon>Eurotiales</taxon>
        <taxon>Aspergillaceae</taxon>
        <taxon>Penicillium</taxon>
    </lineage>
</organism>
<keyword evidence="5" id="KW-1185">Reference proteome</keyword>
<dbReference type="InterPro" id="IPR000219">
    <property type="entry name" value="DH_dom"/>
</dbReference>
<feature type="compositionally biased region" description="Polar residues" evidence="2">
    <location>
        <begin position="192"/>
        <end position="229"/>
    </location>
</feature>
<dbReference type="InterPro" id="IPR001331">
    <property type="entry name" value="GDS_CDC24_CS"/>
</dbReference>
<feature type="compositionally biased region" description="Polar residues" evidence="2">
    <location>
        <begin position="1077"/>
        <end position="1090"/>
    </location>
</feature>
<name>A0A9W9FB30_9EURO</name>
<feature type="compositionally biased region" description="Basic and acidic residues" evidence="2">
    <location>
        <begin position="955"/>
        <end position="967"/>
    </location>
</feature>
<feature type="region of interest" description="Disordered" evidence="2">
    <location>
        <begin position="127"/>
        <end position="274"/>
    </location>
</feature>
<evidence type="ECO:0000259" key="3">
    <source>
        <dbReference type="PROSITE" id="PS50010"/>
    </source>
</evidence>
<feature type="region of interest" description="Disordered" evidence="2">
    <location>
        <begin position="659"/>
        <end position="705"/>
    </location>
</feature>
<gene>
    <name evidence="4" type="ORF">N7456_007687</name>
</gene>
<feature type="compositionally biased region" description="Polar residues" evidence="2">
    <location>
        <begin position="614"/>
        <end position="627"/>
    </location>
</feature>
<sequence length="1913" mass="210558">MSGSGIEQSSGNRHPQPPPFGRQSSAPTYGQSPSDAHSSSSSFEVSPITPFPPSTTLTNTTYPSRRSGLDSTRAASSTHLPSSGQTEGLTGRDSPDPDDFYRQTGPLSAPLKASFGDVMDARYSTAAAPSNLNERVSAMPANVLDPSRTRRPIPRSISDSPTLGGGGPSADASSTRPSIRSRQPSFRDLVNKFNNTSDSVLPLPTTSQTTSRTASPTGSDRGSERSNPLSRRRQLRESLPPSFNPNNPRLHIESPQSEQPLNHLTTSIPPPLFQRVTEPHSRRQLFGELLTLNTQFNNPGLGVPGHARRRGSDGSIASPNPAFLDQANPGRTPLTPTAWYLGKANSLEAVQLNANRSLRHRRSRSDFVSPAGESLADPWNPEMAVSAPLQQGKPGDGSPGSPNSRSRIPVSSHRLSSGSGTEPLSPNANLTFSNRSNSIPLAPKGTSRLPKPASGTISPPRMTEDGPASFAMTARGRRDMAIGRTRHSVSVPDQGKLLQAYVSAPPPKKSPPLRSSRPRQTVSIAGPPTPRSPEIGRRLSSLQKVADRSTDRNSRRSRQLPELGNVDFETRRQRIQQAFNRTVQENERKEEEAAELRRRTRVDIVPEYPEDDQTTPSTTNNNIPLPAEMSTTVTKPTQPAMEEGQGHYTTPQLQLNTSVPIPEEDVPNTTMDSPTLGLPDGSSNGVQRSKTPESPDSAGSDGTHIDLEPQTHLIQRKPSAAEAHRTLLNHIMQIRESSSSSECDENECSSENEEKQSMKMMLGGKSYFRTSSSVNAEEAAHAALEHSKGVPRQPDNRWSMSSWSSSLQNQDSVCDEEDSGDDLILQRPTPSKEEPPQEPSSTVSTRPASFADDEHEEGPVQDLGLTGPSTMEKQQFAAANFFATPPSLAKKGKWDPRRATQLYLEQLTQGRAADLGLAATRVSPAFPSATFPSATRPSPGLPSVPEPPAQQQHHHQPETYTRSRESRDNILRDVKVPEMQVEPPKDHLGEEPVVVPRFQEPNVTAARNSHTASLIGPDDWEDASPSIMDWMQVAAEGDGITPADERADFMPDGHDHSNDHHDHEALLDPSVARQNVHMQPQVPPKQQLSSAPREIAHSAENSESSSMQQTDHSHSEKADSSATSLGIAPEHLLRADQRAEQLKKSSPSPEQRRLKKRRNVIKELVDTEHTFGRDMKVVEDIYKGTSGSCLDLSPDDVKTLFGNSAEIAQFSQTFQDALKHAAKSIYVMPKSQRFSSKRNTNRPASQAVEEQSPSDAGVSDLEKDRGTSIGEAFVTHMMHMEKAYSEYLKNYDSANKKLQALQQNPKVVIWLRECRQWAADLTTAWDLDSLLVKPVQRILKYPLLLNELLEATPNDHPDRVQLMNARTEVTNASVRINEMKRRADVVEQVVGRKRNQSDVRAGLSKAFGRRTEKFRQQVGIVDMFEDRDYDMLSAAFGEGFFHLQVVMRDVEMYTREMTLCMGQLNSFTLGIEAIMNVSPSNFPELESKWRPFKAAIKDVIVVALPEHITLVRETVIQPMVTLLKLHEGPQRVMKKRDKRLLDYGRFKAITDRGDKPDKKTAENGEQFIALNETLKEELPRLYKLTAKLMDACLKNFVQVSTSFWDIMQKKIAPHVDLFPEEWEQVVSEWSSDYTFAEAQIFSLGICNGSLLADSVNLVNFNTPTVGGGVNSPRRPSFSSARRTSTANSSTHRRSIADDSPHVSQEYSGVNSLFQSPRVDSFSSATNRHRSGSTFSLSGRGASDTPDTSRSLQHVTQAQPSASSTSDTRGSEEFPSLLPALSIDGPFLADILKATSSSTDNERPPTPSRYSGFFSSAMPMSDNPNEPEAEASQNNQLNPTPAKAPQVLFLAASLYEFNIDKARREAGYVYLTYVAGEIFDVIGEKGELWLARNQDDSSSQVGWIWNKHFAKLSS</sequence>
<dbReference type="CDD" id="cd00160">
    <property type="entry name" value="RhoGEF"/>
    <property type="match status" value="1"/>
</dbReference>
<feature type="region of interest" description="Disordered" evidence="2">
    <location>
        <begin position="735"/>
        <end position="757"/>
    </location>
</feature>
<feature type="compositionally biased region" description="Polar residues" evidence="2">
    <location>
        <begin position="1720"/>
        <end position="1736"/>
    </location>
</feature>
<dbReference type="PROSITE" id="PS00741">
    <property type="entry name" value="DH_1"/>
    <property type="match status" value="1"/>
</dbReference>
<protein>
    <recommendedName>
        <fullName evidence="3">DH domain-containing protein</fullName>
    </recommendedName>
</protein>
<dbReference type="InterPro" id="IPR027267">
    <property type="entry name" value="AH/BAR_dom_sf"/>
</dbReference>
<feature type="region of interest" description="Disordered" evidence="2">
    <location>
        <begin position="1662"/>
        <end position="1703"/>
    </location>
</feature>
<dbReference type="InterPro" id="IPR035899">
    <property type="entry name" value="DBL_dom_sf"/>
</dbReference>
<dbReference type="GO" id="GO:0035556">
    <property type="term" value="P:intracellular signal transduction"/>
    <property type="evidence" value="ECO:0007669"/>
    <property type="project" value="InterPro"/>
</dbReference>
<dbReference type="FunFam" id="1.20.900.10:FF:000053">
    <property type="entry name" value="Rho guanyl nucleotide exchange factor, putative"/>
    <property type="match status" value="1"/>
</dbReference>
<dbReference type="Proteomes" id="UP001149165">
    <property type="component" value="Unassembled WGS sequence"/>
</dbReference>
<dbReference type="GO" id="GO:0032955">
    <property type="term" value="P:regulation of division septum assembly"/>
    <property type="evidence" value="ECO:0007669"/>
    <property type="project" value="TreeGrafter"/>
</dbReference>
<keyword evidence="1" id="KW-0175">Coiled coil</keyword>
<feature type="region of interest" description="Disordered" evidence="2">
    <location>
        <begin position="608"/>
        <end position="627"/>
    </location>
</feature>
<feature type="compositionally biased region" description="Low complexity" evidence="2">
    <location>
        <begin position="32"/>
        <end position="46"/>
    </location>
</feature>
<feature type="compositionally biased region" description="Polar residues" evidence="2">
    <location>
        <begin position="254"/>
        <end position="267"/>
    </location>
</feature>
<dbReference type="GO" id="GO:0031991">
    <property type="term" value="P:regulation of actomyosin contractile ring contraction"/>
    <property type="evidence" value="ECO:0007669"/>
    <property type="project" value="TreeGrafter"/>
</dbReference>
<feature type="region of interest" description="Disordered" evidence="2">
    <location>
        <begin position="779"/>
        <end position="867"/>
    </location>
</feature>
<dbReference type="CDD" id="cd07589">
    <property type="entry name" value="BAR_DNMBP"/>
    <property type="match status" value="1"/>
</dbReference>
<dbReference type="InterPro" id="IPR051492">
    <property type="entry name" value="Dynamin-Rho_GEF"/>
</dbReference>
<reference evidence="4" key="2">
    <citation type="journal article" date="2023" name="IMA Fungus">
        <title>Comparative genomic study of the Penicillium genus elucidates a diverse pangenome and 15 lateral gene transfer events.</title>
        <authorList>
            <person name="Petersen C."/>
            <person name="Sorensen T."/>
            <person name="Nielsen M.R."/>
            <person name="Sondergaard T.E."/>
            <person name="Sorensen J.L."/>
            <person name="Fitzpatrick D.A."/>
            <person name="Frisvad J.C."/>
            <person name="Nielsen K.L."/>
        </authorList>
    </citation>
    <scope>NUCLEOTIDE SEQUENCE</scope>
    <source>
        <strain evidence="4">IBT 30069</strain>
    </source>
</reference>
<dbReference type="Pfam" id="PF00621">
    <property type="entry name" value="RhoGEF"/>
    <property type="match status" value="1"/>
</dbReference>
<feature type="domain" description="DH" evidence="3">
    <location>
        <begin position="1156"/>
        <end position="1379"/>
    </location>
</feature>
<feature type="compositionally biased region" description="Polar residues" evidence="2">
    <location>
        <begin position="1"/>
        <end position="13"/>
    </location>
</feature>
<feature type="region of interest" description="Disordered" evidence="2">
    <location>
        <begin position="928"/>
        <end position="967"/>
    </location>
</feature>
<feature type="compositionally biased region" description="Polar residues" evidence="2">
    <location>
        <begin position="681"/>
        <end position="694"/>
    </location>
</feature>
<dbReference type="EMBL" id="JAPQKH010000005">
    <property type="protein sequence ID" value="KAJ5096966.1"/>
    <property type="molecule type" value="Genomic_DNA"/>
</dbReference>
<dbReference type="SUPFAM" id="SSF48065">
    <property type="entry name" value="DBL homology domain (DH-domain)"/>
    <property type="match status" value="1"/>
</dbReference>
<feature type="compositionally biased region" description="Acidic residues" evidence="2">
    <location>
        <begin position="742"/>
        <end position="751"/>
    </location>
</feature>
<dbReference type="SMART" id="SM00325">
    <property type="entry name" value="RhoGEF"/>
    <property type="match status" value="1"/>
</dbReference>
<feature type="region of interest" description="Disordered" evidence="2">
    <location>
        <begin position="1"/>
        <end position="112"/>
    </location>
</feature>
<feature type="compositionally biased region" description="Pro residues" evidence="2">
    <location>
        <begin position="939"/>
        <end position="948"/>
    </location>
</feature>
<dbReference type="Gene3D" id="1.20.1270.60">
    <property type="entry name" value="Arfaptin homology (AH) domain/BAR domain"/>
    <property type="match status" value="1"/>
</dbReference>
<dbReference type="Gene3D" id="1.20.900.10">
    <property type="entry name" value="Dbl homology (DH) domain"/>
    <property type="match status" value="1"/>
</dbReference>
<dbReference type="SUPFAM" id="SSF103657">
    <property type="entry name" value="BAR/IMD domain-like"/>
    <property type="match status" value="1"/>
</dbReference>
<feature type="compositionally biased region" description="Polar residues" evidence="2">
    <location>
        <begin position="171"/>
        <end position="184"/>
    </location>
</feature>
<feature type="compositionally biased region" description="Polar residues" evidence="2">
    <location>
        <begin position="413"/>
        <end position="439"/>
    </location>
</feature>
<dbReference type="PROSITE" id="PS50010">
    <property type="entry name" value="DH_2"/>
    <property type="match status" value="1"/>
</dbReference>
<dbReference type="PANTHER" id="PTHR22834:SF20">
    <property type="entry name" value="SH3 DOMAIN-CONTAINING PROTEIN"/>
    <property type="match status" value="1"/>
</dbReference>
<dbReference type="GO" id="GO:0005737">
    <property type="term" value="C:cytoplasm"/>
    <property type="evidence" value="ECO:0007669"/>
    <property type="project" value="TreeGrafter"/>
</dbReference>
<feature type="region of interest" description="Disordered" evidence="2">
    <location>
        <begin position="502"/>
        <end position="567"/>
    </location>
</feature>
<feature type="region of interest" description="Disordered" evidence="2">
    <location>
        <begin position="1720"/>
        <end position="1772"/>
    </location>
</feature>
<evidence type="ECO:0000256" key="1">
    <source>
        <dbReference type="SAM" id="Coils"/>
    </source>
</evidence>
<feature type="compositionally biased region" description="Low complexity" evidence="2">
    <location>
        <begin position="1670"/>
        <end position="1689"/>
    </location>
</feature>
<feature type="region of interest" description="Disordered" evidence="2">
    <location>
        <begin position="296"/>
        <end position="330"/>
    </location>
</feature>
<feature type="region of interest" description="Disordered" evidence="2">
    <location>
        <begin position="1232"/>
        <end position="1262"/>
    </location>
</feature>
<feature type="compositionally biased region" description="Basic and acidic residues" evidence="2">
    <location>
        <begin position="1043"/>
        <end position="1063"/>
    </location>
</feature>
<feature type="region of interest" description="Disordered" evidence="2">
    <location>
        <begin position="1794"/>
        <end position="1839"/>
    </location>
</feature>
<feature type="compositionally biased region" description="Polar residues" evidence="2">
    <location>
        <begin position="54"/>
        <end position="88"/>
    </location>
</feature>
<feature type="region of interest" description="Disordered" evidence="2">
    <location>
        <begin position="1041"/>
        <end position="1063"/>
    </location>
</feature>
<feature type="compositionally biased region" description="Polar residues" evidence="2">
    <location>
        <begin position="1744"/>
        <end position="1767"/>
    </location>
</feature>
<feature type="region of interest" description="Disordered" evidence="2">
    <location>
        <begin position="1138"/>
        <end position="1159"/>
    </location>
</feature>
<accession>A0A9W9FB30</accession>
<feature type="region of interest" description="Disordered" evidence="2">
    <location>
        <begin position="358"/>
        <end position="468"/>
    </location>
</feature>